<feature type="region of interest" description="Disordered" evidence="14">
    <location>
        <begin position="1"/>
        <end position="79"/>
    </location>
</feature>
<evidence type="ECO:0000256" key="6">
    <source>
        <dbReference type="ARBA" id="ARBA00022454"/>
    </source>
</evidence>
<sequence>MVAVPEAPLRKCKPPPYQRASLSTTNTTSHIVLQPPQPNPPNPQTMTTLKATYTSSPTDPPQTFSSPLPALASSSPPTTTARTAYLADLQTNLRALQATLNTFLTQKMADDKAADDARDEETYGEEVVDED</sequence>
<feature type="compositionally biased region" description="Polar residues" evidence="14">
    <location>
        <begin position="20"/>
        <end position="31"/>
    </location>
</feature>
<dbReference type="OrthoDB" id="2288868at2759"/>
<evidence type="ECO:0000256" key="5">
    <source>
        <dbReference type="ARBA" id="ARBA00019746"/>
    </source>
</evidence>
<feature type="compositionally biased region" description="Acidic residues" evidence="14">
    <location>
        <begin position="117"/>
        <end position="131"/>
    </location>
</feature>
<keyword evidence="6" id="KW-0158">Chromosome</keyword>
<keyword evidence="11" id="KW-0804">Transcription</keyword>
<proteinExistence type="inferred from homology"/>
<keyword evidence="9" id="KW-0805">Transcription regulation</keyword>
<evidence type="ECO:0000256" key="14">
    <source>
        <dbReference type="SAM" id="MobiDB-lite"/>
    </source>
</evidence>
<evidence type="ECO:0000313" key="16">
    <source>
        <dbReference type="Proteomes" id="UP000799423"/>
    </source>
</evidence>
<dbReference type="GO" id="GO:0008033">
    <property type="term" value="P:tRNA processing"/>
    <property type="evidence" value="ECO:0007669"/>
    <property type="project" value="UniProtKB-KW"/>
</dbReference>
<keyword evidence="8" id="KW-0779">Telomere</keyword>
<evidence type="ECO:0000256" key="4">
    <source>
        <dbReference type="ARBA" id="ARBA00011534"/>
    </source>
</evidence>
<evidence type="ECO:0000256" key="2">
    <source>
        <dbReference type="ARBA" id="ARBA00004574"/>
    </source>
</evidence>
<name>A0A6A7B249_9PLEO</name>
<dbReference type="EMBL" id="MU006315">
    <property type="protein sequence ID" value="KAF2848737.1"/>
    <property type="molecule type" value="Genomic_DNA"/>
</dbReference>
<keyword evidence="10" id="KW-0010">Activator</keyword>
<dbReference type="AlphaFoldDB" id="A0A6A7B249"/>
<evidence type="ECO:0000313" key="15">
    <source>
        <dbReference type="EMBL" id="KAF2848737.1"/>
    </source>
</evidence>
<accession>A0A6A7B249</accession>
<comment type="similarity">
    <text evidence="3">Belongs to the GON7 family.</text>
</comment>
<dbReference type="Proteomes" id="UP000799423">
    <property type="component" value="Unassembled WGS sequence"/>
</dbReference>
<evidence type="ECO:0000256" key="13">
    <source>
        <dbReference type="ARBA" id="ARBA00025393"/>
    </source>
</evidence>
<dbReference type="GO" id="GO:0000781">
    <property type="term" value="C:chromosome, telomeric region"/>
    <property type="evidence" value="ECO:0007669"/>
    <property type="project" value="UniProtKB-SubCell"/>
</dbReference>
<reference evidence="15" key="1">
    <citation type="submission" date="2020-01" db="EMBL/GenBank/DDBJ databases">
        <authorList>
            <consortium name="DOE Joint Genome Institute"/>
            <person name="Haridas S."/>
            <person name="Albert R."/>
            <person name="Binder M."/>
            <person name="Bloem J."/>
            <person name="Labutti K."/>
            <person name="Salamov A."/>
            <person name="Andreopoulos B."/>
            <person name="Baker S.E."/>
            <person name="Barry K."/>
            <person name="Bills G."/>
            <person name="Bluhm B.H."/>
            <person name="Cannon C."/>
            <person name="Castanera R."/>
            <person name="Culley D.E."/>
            <person name="Daum C."/>
            <person name="Ezra D."/>
            <person name="Gonzalez J.B."/>
            <person name="Henrissat B."/>
            <person name="Kuo A."/>
            <person name="Liang C."/>
            <person name="Lipzen A."/>
            <person name="Lutzoni F."/>
            <person name="Magnuson J."/>
            <person name="Mondo S."/>
            <person name="Nolan M."/>
            <person name="Ohm R."/>
            <person name="Pangilinan J."/>
            <person name="Park H.-J."/>
            <person name="Ramirez L."/>
            <person name="Alfaro M."/>
            <person name="Sun H."/>
            <person name="Tritt A."/>
            <person name="Yoshinaga Y."/>
            <person name="Zwiers L.-H."/>
            <person name="Turgeon B.G."/>
            <person name="Goodwin S.B."/>
            <person name="Spatafora J.W."/>
            <person name="Crous P.W."/>
            <person name="Grigoriev I.V."/>
        </authorList>
    </citation>
    <scope>NUCLEOTIDE SEQUENCE</scope>
    <source>
        <strain evidence="15">IPT5</strain>
    </source>
</reference>
<evidence type="ECO:0000256" key="12">
    <source>
        <dbReference type="ARBA" id="ARBA00023242"/>
    </source>
</evidence>
<dbReference type="InterPro" id="IPR014849">
    <property type="entry name" value="EKC/KEOPS_Gon7"/>
</dbReference>
<comment type="subcellular location">
    <subcellularLocation>
        <location evidence="2">Chromosome</location>
        <location evidence="2">Telomere</location>
    </subcellularLocation>
    <subcellularLocation>
        <location evidence="1">Nucleus</location>
    </subcellularLocation>
</comment>
<comment type="function">
    <text evidence="13">Component of the EKC/KEOPS complex that is required for the formation of a threonylcarbamoyl group on adenosine at position 37 (t(6)A37) in tRNAs that read codons beginning with adenine. The complex is probably involved in the transfer of the threonylcarbamoyl moiety of threonylcarbamoyl-AMP (TC-AMP) to the N6 group of A37. GON7 likely plays a supporting role to the catalytic subunit KAE1 in the complex. The EKC/KEOPS complex also promotes both telomere uncapping and telomere elongation. The complex is required for efficient recruitment of transcriptional coactivators.</text>
</comment>
<keyword evidence="7" id="KW-0819">tRNA processing</keyword>
<organism evidence="15 16">
    <name type="scientific">Plenodomus tracheiphilus IPT5</name>
    <dbReference type="NCBI Taxonomy" id="1408161"/>
    <lineage>
        <taxon>Eukaryota</taxon>
        <taxon>Fungi</taxon>
        <taxon>Dikarya</taxon>
        <taxon>Ascomycota</taxon>
        <taxon>Pezizomycotina</taxon>
        <taxon>Dothideomycetes</taxon>
        <taxon>Pleosporomycetidae</taxon>
        <taxon>Pleosporales</taxon>
        <taxon>Pleosporineae</taxon>
        <taxon>Leptosphaeriaceae</taxon>
        <taxon>Plenodomus</taxon>
    </lineage>
</organism>
<feature type="region of interest" description="Disordered" evidence="14">
    <location>
        <begin position="107"/>
        <end position="131"/>
    </location>
</feature>
<protein>
    <recommendedName>
        <fullName evidence="5">EKC/KEOPS complex subunit GON7</fullName>
    </recommendedName>
</protein>
<evidence type="ECO:0000256" key="8">
    <source>
        <dbReference type="ARBA" id="ARBA00022895"/>
    </source>
</evidence>
<keyword evidence="12" id="KW-0539">Nucleus</keyword>
<dbReference type="Pfam" id="PF08738">
    <property type="entry name" value="Gon7"/>
    <property type="match status" value="1"/>
</dbReference>
<evidence type="ECO:0000256" key="9">
    <source>
        <dbReference type="ARBA" id="ARBA00023015"/>
    </source>
</evidence>
<evidence type="ECO:0000256" key="7">
    <source>
        <dbReference type="ARBA" id="ARBA00022694"/>
    </source>
</evidence>
<comment type="subunit">
    <text evidence="4">Component of the EKC/KEOPS complex composed of at least BUD32, CGI121, GON7, KAE1 and PCC1; the whole complex dimerizes.</text>
</comment>
<evidence type="ECO:0000256" key="1">
    <source>
        <dbReference type="ARBA" id="ARBA00004123"/>
    </source>
</evidence>
<feature type="compositionally biased region" description="Polar residues" evidence="14">
    <location>
        <begin position="45"/>
        <end position="64"/>
    </location>
</feature>
<evidence type="ECO:0000256" key="10">
    <source>
        <dbReference type="ARBA" id="ARBA00023159"/>
    </source>
</evidence>
<feature type="compositionally biased region" description="Low complexity" evidence="14">
    <location>
        <begin position="65"/>
        <end position="79"/>
    </location>
</feature>
<evidence type="ECO:0000256" key="11">
    <source>
        <dbReference type="ARBA" id="ARBA00023163"/>
    </source>
</evidence>
<evidence type="ECO:0000256" key="3">
    <source>
        <dbReference type="ARBA" id="ARBA00008529"/>
    </source>
</evidence>
<keyword evidence="16" id="KW-1185">Reference proteome</keyword>
<dbReference type="GO" id="GO:0005634">
    <property type="term" value="C:nucleus"/>
    <property type="evidence" value="ECO:0007669"/>
    <property type="project" value="UniProtKB-SubCell"/>
</dbReference>
<gene>
    <name evidence="15" type="ORF">T440DRAFT_145541</name>
</gene>